<dbReference type="EMBL" id="PFFF01000042">
    <property type="protein sequence ID" value="PIV89598.1"/>
    <property type="molecule type" value="Genomic_DNA"/>
</dbReference>
<dbReference type="SUPFAM" id="SSF81301">
    <property type="entry name" value="Nucleotidyltransferase"/>
    <property type="match status" value="1"/>
</dbReference>
<feature type="binding site" evidence="6">
    <location>
        <position position="162"/>
    </location>
    <ligand>
        <name>ATP</name>
        <dbReference type="ChEBI" id="CHEBI:30616"/>
    </ligand>
</feature>
<dbReference type="EMBL" id="PFUW01000028">
    <property type="protein sequence ID" value="PJB03852.1"/>
    <property type="molecule type" value="Genomic_DNA"/>
</dbReference>
<comment type="cofactor">
    <cofactor evidence="6">
        <name>Mg(2+)</name>
        <dbReference type="ChEBI" id="CHEBI:18420"/>
    </cofactor>
</comment>
<feature type="binding site" evidence="6">
    <location>
        <position position="140"/>
    </location>
    <ligand>
        <name>ATP</name>
        <dbReference type="ChEBI" id="CHEBI:30616"/>
    </ligand>
</feature>
<dbReference type="InterPro" id="IPR008229">
    <property type="entry name" value="CCA-adding_arc"/>
</dbReference>
<dbReference type="Proteomes" id="UP000230477">
    <property type="component" value="Unassembled WGS sequence"/>
</dbReference>
<feature type="binding site" evidence="6">
    <location>
        <position position="52"/>
    </location>
    <ligand>
        <name>ATP</name>
        <dbReference type="ChEBI" id="CHEBI:30616"/>
    </ligand>
</feature>
<evidence type="ECO:0000313" key="14">
    <source>
        <dbReference type="EMBL" id="PIY99881.1"/>
    </source>
</evidence>
<comment type="subunit">
    <text evidence="6">Homodimer.</text>
</comment>
<dbReference type="GO" id="GO:0000287">
    <property type="term" value="F:magnesium ion binding"/>
    <property type="evidence" value="ECO:0007669"/>
    <property type="project" value="UniProtKB-UniRule"/>
</dbReference>
<dbReference type="InterPro" id="IPR015329">
    <property type="entry name" value="tRNA_NucTransf2"/>
</dbReference>
<keyword evidence="3 6" id="KW-0547">Nucleotide-binding</keyword>
<accession>A0A2G9LIW1</accession>
<dbReference type="Proteomes" id="UP000231449">
    <property type="component" value="Unassembled WGS sequence"/>
</dbReference>
<dbReference type="GO" id="GO:0042245">
    <property type="term" value="P:RNA repair"/>
    <property type="evidence" value="ECO:0007669"/>
    <property type="project" value="UniProtKB-KW"/>
</dbReference>
<feature type="domain" description="tRNA nucleotidyltransferase substrate binding" evidence="7">
    <location>
        <begin position="157"/>
        <end position="271"/>
    </location>
</feature>
<evidence type="ECO:0000313" key="13">
    <source>
        <dbReference type="EMBL" id="PIX28229.1"/>
    </source>
</evidence>
<dbReference type="Pfam" id="PF21133">
    <property type="entry name" value="CAA_C"/>
    <property type="match status" value="1"/>
</dbReference>
<keyword evidence="4 6" id="KW-0067">ATP-binding</keyword>
<accession>A0A2H9M263</accession>
<dbReference type="HAMAP" id="MF_01264">
    <property type="entry name" value="CCA_arch"/>
    <property type="match status" value="1"/>
</dbReference>
<evidence type="ECO:0000313" key="16">
    <source>
        <dbReference type="EMBL" id="PJC01659.1"/>
    </source>
</evidence>
<dbReference type="EMBL" id="PFMG01000025">
    <property type="protein sequence ID" value="PIY99881.1"/>
    <property type="molecule type" value="Genomic_DNA"/>
</dbReference>
<keyword evidence="2 6" id="KW-0548">Nucleotidyltransferase</keyword>
<reference evidence="9 19" key="2">
    <citation type="submission" date="2017-09" db="EMBL/GenBank/DDBJ databases">
        <title>Depth-based differentiation of microbial function through sediment-hosted aquifers and enrichment of novel symbionts in the deep terrestrial subsurface.</title>
        <authorList>
            <person name="Probst A.J."/>
            <person name="Ladd B."/>
            <person name="Jarett J.K."/>
            <person name="Geller-Mcgrath D.E."/>
            <person name="Sieber C.M."/>
            <person name="Emerson J.B."/>
            <person name="Anantharaman K."/>
            <person name="Thomas B.C."/>
            <person name="Malmstrom R."/>
            <person name="Stieglmeier M."/>
            <person name="Klingl A."/>
            <person name="Woyke T."/>
            <person name="Ryan C.M."/>
            <person name="Banfield J.F."/>
        </authorList>
    </citation>
    <scope>NUCLEOTIDE SEQUENCE [LARGE SCALE GENOMIC DNA]</scope>
    <source>
        <strain evidence="11">CG02_land_8_20_14_3_00_31_209</strain>
        <strain evidence="10">CG03_land_8_20_14_0_80_31_114</strain>
        <strain evidence="12">CG17_big_fil_post_rev_8_21_14_2_50_31_73</strain>
        <strain evidence="9">CG18_big_fil_WC_8_21_14_2_50_31_19</strain>
        <strain evidence="14">CG_4_10_14_0_8_um_filter_31_133</strain>
        <strain evidence="13">CG_4_8_14_3_um_filter</strain>
        <strain evidence="16">CG_4_9_14_0_8_um_filter_31_21</strain>
        <strain evidence="15">CG_4_9_14_3_um_filter_31_125</strain>
    </source>
</reference>
<evidence type="ECO:0000313" key="10">
    <source>
        <dbReference type="EMBL" id="PIV13725.1"/>
    </source>
</evidence>
<dbReference type="GO" id="GO:0000049">
    <property type="term" value="F:tRNA binding"/>
    <property type="evidence" value="ECO:0007669"/>
    <property type="project" value="UniProtKB-UniRule"/>
</dbReference>
<dbReference type="PIRSF" id="PIRSF005335">
    <property type="entry name" value="CCA_arch"/>
    <property type="match status" value="1"/>
</dbReference>
<dbReference type="GO" id="GO:0005524">
    <property type="term" value="F:ATP binding"/>
    <property type="evidence" value="ECO:0007669"/>
    <property type="project" value="UniProtKB-UniRule"/>
</dbReference>
<dbReference type="SUPFAM" id="SSF55003">
    <property type="entry name" value="PAP/Archaeal CCA-adding enzyme, C-terminal domain"/>
    <property type="match status" value="1"/>
</dbReference>
<evidence type="ECO:0000313" key="19">
    <source>
        <dbReference type="Proteomes" id="UP000229789"/>
    </source>
</evidence>
<proteinExistence type="inferred from homology"/>
<dbReference type="Gene3D" id="1.10.1410.30">
    <property type="entry name" value="CCA tRNA nucleotidyltransferase, domain 2"/>
    <property type="match status" value="1"/>
</dbReference>
<dbReference type="CDD" id="cd05400">
    <property type="entry name" value="NT_2-5OAS_ClassI-CCAase"/>
    <property type="match status" value="1"/>
</dbReference>
<feature type="binding site" evidence="6">
    <location>
        <position position="140"/>
    </location>
    <ligand>
        <name>CTP</name>
        <dbReference type="ChEBI" id="CHEBI:37563"/>
    </ligand>
</feature>
<dbReference type="EMBL" id="PEUT01000034">
    <property type="protein sequence ID" value="PIV13725.1"/>
    <property type="molecule type" value="Genomic_DNA"/>
</dbReference>
<feature type="binding site" evidence="6">
    <location>
        <position position="171"/>
    </location>
    <ligand>
        <name>CTP</name>
        <dbReference type="ChEBI" id="CHEBI:37563"/>
    </ligand>
</feature>
<keyword evidence="6" id="KW-0819">tRNA processing</keyword>
<feature type="binding site" evidence="6">
    <location>
        <position position="52"/>
    </location>
    <ligand>
        <name>CTP</name>
        <dbReference type="ChEBI" id="CHEBI:37563"/>
    </ligand>
</feature>
<feature type="domain" description="CCA-adding enzyme C-terminal" evidence="8">
    <location>
        <begin position="312"/>
        <end position="431"/>
    </location>
</feature>
<dbReference type="EMBL" id="PCUF01000035">
    <property type="protein sequence ID" value="PIN66455.1"/>
    <property type="molecule type" value="Genomic_DNA"/>
</dbReference>
<evidence type="ECO:0000256" key="5">
    <source>
        <dbReference type="ARBA" id="ARBA00022842"/>
    </source>
</evidence>
<evidence type="ECO:0000256" key="6">
    <source>
        <dbReference type="HAMAP-Rule" id="MF_01264"/>
    </source>
</evidence>
<keyword evidence="6" id="KW-0479">Metal-binding</keyword>
<feature type="binding site" evidence="6">
    <location>
        <position position="171"/>
    </location>
    <ligand>
        <name>ATP</name>
        <dbReference type="ChEBI" id="CHEBI:30616"/>
    </ligand>
</feature>
<dbReference type="Pfam" id="PF09249">
    <property type="entry name" value="tRNA_NucTransf2"/>
    <property type="match status" value="1"/>
</dbReference>
<dbReference type="EMBL" id="PFIH01000019">
    <property type="protein sequence ID" value="PIX28229.1"/>
    <property type="molecule type" value="Genomic_DNA"/>
</dbReference>
<accession>A0A2H9RDG7</accession>
<dbReference type="InterPro" id="IPR048833">
    <property type="entry name" value="CAA_C"/>
</dbReference>
<evidence type="ECO:0000256" key="3">
    <source>
        <dbReference type="ARBA" id="ARBA00022741"/>
    </source>
</evidence>
<comment type="function">
    <text evidence="6">Catalyzes the addition and repair of the essential 3'-terminal CCA sequence in tRNAs without using a nucleic acid template. Adds these three nucleotides in the order of C, C, and A to the tRNA nucleotide-73, using CTP and ATP as substrates and producing inorganic pyrophosphate. tRNA 3'-terminal CCA addition is required both for tRNA processing and repair. Also involved in tRNA surveillance by mediating tandem CCA addition to generate a CCACCA at the 3' terminus of unstable tRNAs. While stable tRNAs receive only 3'-terminal CCA, unstable tRNAs are marked with CCACCA and rapidly degraded.</text>
</comment>
<accession>A0A2H9M948</accession>
<keyword evidence="5 6" id="KW-0460">Magnesium</keyword>
<evidence type="ECO:0000313" key="9">
    <source>
        <dbReference type="EMBL" id="PIN66455.1"/>
    </source>
</evidence>
<dbReference type="EMBL" id="PFSX01000014">
    <property type="protein sequence ID" value="PJC01659.1"/>
    <property type="molecule type" value="Genomic_DNA"/>
</dbReference>
<dbReference type="InterPro" id="IPR043519">
    <property type="entry name" value="NT_sf"/>
</dbReference>
<dbReference type="Proteomes" id="UP000228989">
    <property type="component" value="Unassembled WGS sequence"/>
</dbReference>
<feature type="binding site" evidence="6">
    <location>
        <position position="49"/>
    </location>
    <ligand>
        <name>ATP</name>
        <dbReference type="ChEBI" id="CHEBI:30616"/>
    </ligand>
</feature>
<sequence>MNIKKIVEKVSPNTQEKKQVKEVKLKIERALCKIVKKYTLIDRYVFAGSFAKNTWIAGHNEFDVFLVFSKKANIIQLEKQGLDCGKKLAVALKGKQHLVYASHPYSLITLPNRFSLDLVPCYAVNNSEKIISAVDRSPLHVDFVKKAIHKNPQIVVEIRLLKQFLKRFDLYGADDVVQGFSGYLAELLIIYYKTFEKTIKNFAKWRGKEHICFGSNKQKKQIAQKKYFGSAPFVVIDPTDENRNVAANVSKEVFDKFVLYSNLYLTAPKNQKEAYFFKKIPYLKNLKTIIKQRKTSWVFLKIDLSKESLQINIVPKIRRLLKGIERTLNSFEFTCLNSWFFVEKKQAVLAFEFPSTTLSFFERKIGPQLYNHQHLLVFLNQHKDAMRFYTQDSRICADVARSHSDALLLITLLLQQKKVGMNASLAEAINTRRFGFVKFSQLTKHCRESLADVLSDKFEDLYLFPD</sequence>
<dbReference type="Proteomes" id="UP000228874">
    <property type="component" value="Unassembled WGS sequence"/>
</dbReference>
<accession>A0A2H9MM79</accession>
<dbReference type="Gene3D" id="3.30.70.590">
    <property type="entry name" value="Poly(A) polymerase predicted RNA binding domain"/>
    <property type="match status" value="1"/>
</dbReference>
<keyword evidence="6" id="KW-0694">RNA-binding</keyword>
<keyword evidence="6" id="KW-0692">RNA repair</keyword>
<dbReference type="EMBL" id="PETW01000009">
    <property type="protein sequence ID" value="PIV46597.1"/>
    <property type="molecule type" value="Genomic_DNA"/>
</dbReference>
<dbReference type="SUPFAM" id="SSF81631">
    <property type="entry name" value="PAP/OAS1 substrate-binding domain"/>
    <property type="match status" value="1"/>
</dbReference>
<comment type="caution">
    <text evidence="9">The sequence shown here is derived from an EMBL/GenBank/DDBJ whole genome shotgun (WGS) entry which is preliminary data.</text>
</comment>
<dbReference type="InterPro" id="IPR042090">
    <property type="entry name" value="CCA_tRNA_nucleotrans_2"/>
</dbReference>
<evidence type="ECO:0000313" key="11">
    <source>
        <dbReference type="EMBL" id="PIV46597.1"/>
    </source>
</evidence>
<dbReference type="PANTHER" id="PTHR39643">
    <property type="entry name" value="CCA-ADDING ENZYME"/>
    <property type="match status" value="1"/>
</dbReference>
<dbReference type="GO" id="GO:0004810">
    <property type="term" value="F:CCA tRNA nucleotidyltransferase activity"/>
    <property type="evidence" value="ECO:0007669"/>
    <property type="project" value="UniProtKB-UniRule"/>
</dbReference>
<dbReference type="AlphaFoldDB" id="A0A2G9LIW1"/>
<feature type="binding site" evidence="6">
    <location>
        <position position="117"/>
    </location>
    <ligand>
        <name>Mg(2+)</name>
        <dbReference type="ChEBI" id="CHEBI:18420"/>
    </ligand>
</feature>
<evidence type="ECO:0000256" key="4">
    <source>
        <dbReference type="ARBA" id="ARBA00022840"/>
    </source>
</evidence>
<accession>A0A2H9QS33</accession>
<evidence type="ECO:0000313" key="18">
    <source>
        <dbReference type="Proteomes" id="UP000228888"/>
    </source>
</evidence>
<feature type="binding site" evidence="6">
    <location>
        <position position="49"/>
    </location>
    <ligand>
        <name>CTP</name>
        <dbReference type="ChEBI" id="CHEBI:37563"/>
    </ligand>
</feature>
<dbReference type="NCBIfam" id="TIGR03671">
    <property type="entry name" value="cca_archaeal"/>
    <property type="match status" value="1"/>
</dbReference>
<comment type="miscellaneous">
    <text evidence="6">A single active site specifically recognizes both ATP and CTP and is responsible for their addition.</text>
</comment>
<feature type="binding site" evidence="6">
    <location>
        <position position="61"/>
    </location>
    <ligand>
        <name>Mg(2+)</name>
        <dbReference type="ChEBI" id="CHEBI:18420"/>
    </ligand>
</feature>
<evidence type="ECO:0000313" key="15">
    <source>
        <dbReference type="EMBL" id="PJB03852.1"/>
    </source>
</evidence>
<evidence type="ECO:0000256" key="2">
    <source>
        <dbReference type="ARBA" id="ARBA00022695"/>
    </source>
</evidence>
<dbReference type="Proteomes" id="UP000230713">
    <property type="component" value="Unassembled WGS sequence"/>
</dbReference>
<reference evidence="17 18" key="1">
    <citation type="submission" date="2017-09" db="EMBL/GenBank/DDBJ databases">
        <title>Depth-based differentiation of microbial function through sediment-hosted aquifers and enrichment of novel symbionts in the deep terrestrial subsurface.</title>
        <authorList>
            <person name="Probst A.J."/>
            <person name="Ladd B."/>
            <person name="Jarett J.K."/>
            <person name="Geller-Mcgrath D.E."/>
            <person name="Sieber C.M.K."/>
            <person name="Emerson J.B."/>
            <person name="Anantharaman K."/>
            <person name="Thomas B.C."/>
            <person name="Malmstrom R."/>
            <person name="Stieglmeier M."/>
            <person name="Klingl A."/>
            <person name="Woyke T."/>
            <person name="Ryan C.M."/>
            <person name="Banfield J.F."/>
        </authorList>
    </citation>
    <scope>NUCLEOTIDE SEQUENCE [LARGE SCALE GENOMIC DNA]</scope>
</reference>
<feature type="binding site" evidence="6">
    <location>
        <position position="63"/>
    </location>
    <ligand>
        <name>Mg(2+)</name>
        <dbReference type="ChEBI" id="CHEBI:18420"/>
    </ligand>
</feature>
<dbReference type="Proteomes" id="UP000231232">
    <property type="component" value="Unassembled WGS sequence"/>
</dbReference>
<dbReference type="InterPro" id="IPR011068">
    <property type="entry name" value="NuclTrfase_I-like_C"/>
</dbReference>
<gene>
    <name evidence="6 9" type="primary">cca</name>
    <name evidence="16" type="ORF">CO072_00540</name>
    <name evidence="15" type="ORF">CO124_01745</name>
    <name evidence="11" type="ORF">COS22_00480</name>
    <name evidence="10" type="ORF">COS45_01375</name>
    <name evidence="12" type="ORF">COW47_02085</name>
    <name evidence="9" type="ORF">COW69_02225</name>
    <name evidence="14" type="ORF">COY63_01160</name>
    <name evidence="13" type="ORF">COZ66_00560</name>
</gene>
<dbReference type="Proteomes" id="UP000229789">
    <property type="component" value="Unassembled WGS sequence"/>
</dbReference>
<dbReference type="InterPro" id="IPR006116">
    <property type="entry name" value="NT_2-5OAS_ClassI-CCAase"/>
</dbReference>
<dbReference type="Proteomes" id="UP000228888">
    <property type="component" value="Unassembled WGS sequence"/>
</dbReference>
<evidence type="ECO:0000313" key="12">
    <source>
        <dbReference type="EMBL" id="PIV89598.1"/>
    </source>
</evidence>
<dbReference type="EC" id="2.7.7.72" evidence="6"/>
<organism evidence="9 19">
    <name type="scientific">Huberarchaeum crystalense</name>
    <dbReference type="NCBI Taxonomy" id="2014257"/>
    <lineage>
        <taxon>Archaea</taxon>
        <taxon>Candidatus Huberarchaeota</taxon>
        <taxon>Candidatus Huberarchaeia</taxon>
        <taxon>Candidatus Huberarchaeales</taxon>
        <taxon>Candidatus Huberarchaeaceae</taxon>
        <taxon>Candidatus Huberarchaeum</taxon>
    </lineage>
</organism>
<dbReference type="Gene3D" id="3.30.70.1550">
    <property type="entry name" value="Archaeal tRNA CCA-adding enzyme catalytic domain"/>
    <property type="match status" value="1"/>
</dbReference>
<name>A0A2G9LIW1_HUBC1</name>
<dbReference type="Gene3D" id="3.30.460.10">
    <property type="entry name" value="Beta Polymerase, domain 2"/>
    <property type="match status" value="1"/>
</dbReference>
<evidence type="ECO:0000259" key="8">
    <source>
        <dbReference type="Pfam" id="PF21133"/>
    </source>
</evidence>
<dbReference type="GO" id="GO:0001680">
    <property type="term" value="P:tRNA 3'-terminal CCA addition"/>
    <property type="evidence" value="ECO:0007669"/>
    <property type="project" value="UniProtKB-UniRule"/>
</dbReference>
<feature type="binding site" evidence="6">
    <location>
        <position position="162"/>
    </location>
    <ligand>
        <name>CTP</name>
        <dbReference type="ChEBI" id="CHEBI:37563"/>
    </ligand>
</feature>
<comment type="catalytic activity">
    <reaction evidence="6">
        <text>a tRNA precursor + 2 CTP + ATP = a tRNA with a 3' CCA end + 3 diphosphate</text>
        <dbReference type="Rhea" id="RHEA:14433"/>
        <dbReference type="Rhea" id="RHEA-COMP:10465"/>
        <dbReference type="Rhea" id="RHEA-COMP:10468"/>
        <dbReference type="ChEBI" id="CHEBI:30616"/>
        <dbReference type="ChEBI" id="CHEBI:33019"/>
        <dbReference type="ChEBI" id="CHEBI:37563"/>
        <dbReference type="ChEBI" id="CHEBI:74896"/>
        <dbReference type="ChEBI" id="CHEBI:83071"/>
        <dbReference type="EC" id="2.7.7.72"/>
    </reaction>
</comment>
<protein>
    <recommendedName>
        <fullName evidence="6">CCA-adding enzyme</fullName>
        <ecNumber evidence="6">2.7.7.72</ecNumber>
    </recommendedName>
    <alternativeName>
        <fullName evidence="6">CCA tRNA nucleotidyltransferase</fullName>
    </alternativeName>
    <alternativeName>
        <fullName evidence="6">tRNA CCA-pyrophosphorylase</fullName>
    </alternativeName>
    <alternativeName>
        <fullName evidence="6">tRNA adenylyl-/cytidylyl- transferase</fullName>
    </alternativeName>
    <alternativeName>
        <fullName evidence="6">tRNA nucleotidyltransferase</fullName>
    </alternativeName>
    <alternativeName>
        <fullName evidence="6">tRNA-NT</fullName>
    </alternativeName>
</protein>
<keyword evidence="1 6" id="KW-0808">Transferase</keyword>
<comment type="similarity">
    <text evidence="6">Belongs to the tRNA nucleotidyltransferase/poly(A) polymerase family. Archaeal CCA-adding enzyme subfamily.</text>
</comment>
<evidence type="ECO:0000256" key="1">
    <source>
        <dbReference type="ARBA" id="ARBA00022679"/>
    </source>
</evidence>
<comment type="catalytic activity">
    <reaction evidence="6">
        <text>a tRNA with a 3' CCA end + 2 CTP + ATP = a tRNA with a 3' CCACCA end + 3 diphosphate</text>
        <dbReference type="Rhea" id="RHEA:76235"/>
        <dbReference type="Rhea" id="RHEA-COMP:10468"/>
        <dbReference type="Rhea" id="RHEA-COMP:18655"/>
        <dbReference type="ChEBI" id="CHEBI:30616"/>
        <dbReference type="ChEBI" id="CHEBI:33019"/>
        <dbReference type="ChEBI" id="CHEBI:37563"/>
        <dbReference type="ChEBI" id="CHEBI:83071"/>
        <dbReference type="ChEBI" id="CHEBI:195187"/>
    </reaction>
</comment>
<evidence type="ECO:0000313" key="17">
    <source>
        <dbReference type="Proteomes" id="UP000228874"/>
    </source>
</evidence>
<accession>A0A2H9P8P4</accession>
<accession>A0A2H9N2V2</accession>
<dbReference type="PANTHER" id="PTHR39643:SF1">
    <property type="entry name" value="CCA-ADDING ENZYME"/>
    <property type="match status" value="1"/>
</dbReference>
<evidence type="ECO:0000259" key="7">
    <source>
        <dbReference type="Pfam" id="PF09249"/>
    </source>
</evidence>